<evidence type="ECO:0000256" key="1">
    <source>
        <dbReference type="ARBA" id="ARBA00022741"/>
    </source>
</evidence>
<accession>A0ABR2H1T9</accession>
<dbReference type="InterPro" id="IPR001806">
    <property type="entry name" value="Small_GTPase"/>
</dbReference>
<dbReference type="EMBL" id="JAPFFF010000050">
    <property type="protein sequence ID" value="KAK8839742.1"/>
    <property type="molecule type" value="Genomic_DNA"/>
</dbReference>
<evidence type="ECO:0000313" key="4">
    <source>
        <dbReference type="Proteomes" id="UP001470230"/>
    </source>
</evidence>
<dbReference type="Proteomes" id="UP001470230">
    <property type="component" value="Unassembled WGS sequence"/>
</dbReference>
<proteinExistence type="predicted"/>
<dbReference type="CDD" id="cd00882">
    <property type="entry name" value="Ras_like_GTPase"/>
    <property type="match status" value="1"/>
</dbReference>
<evidence type="ECO:0000313" key="3">
    <source>
        <dbReference type="EMBL" id="KAK8839742.1"/>
    </source>
</evidence>
<dbReference type="Pfam" id="PF00071">
    <property type="entry name" value="Ras"/>
    <property type="match status" value="1"/>
</dbReference>
<evidence type="ECO:0000256" key="2">
    <source>
        <dbReference type="SAM" id="MobiDB-lite"/>
    </source>
</evidence>
<dbReference type="PANTHER" id="PTHR47978">
    <property type="match status" value="1"/>
</dbReference>
<keyword evidence="4" id="KW-1185">Reference proteome</keyword>
<feature type="region of interest" description="Disordered" evidence="2">
    <location>
        <begin position="189"/>
        <end position="210"/>
    </location>
</feature>
<protein>
    <submittedName>
        <fullName evidence="3">Uncharacterized protein</fullName>
    </submittedName>
</protein>
<reference evidence="3 4" key="1">
    <citation type="submission" date="2024-04" db="EMBL/GenBank/DDBJ databases">
        <title>Tritrichomonas musculus Genome.</title>
        <authorList>
            <person name="Alves-Ferreira E."/>
            <person name="Grigg M."/>
            <person name="Lorenzi H."/>
            <person name="Galac M."/>
        </authorList>
    </citation>
    <scope>NUCLEOTIDE SEQUENCE [LARGE SCALE GENOMIC DNA]</scope>
    <source>
        <strain evidence="3 4">EAF2021</strain>
    </source>
</reference>
<feature type="compositionally biased region" description="Polar residues" evidence="2">
    <location>
        <begin position="189"/>
        <end position="202"/>
    </location>
</feature>
<sequence length="210" mass="24441">MSFHKIVRGIILGHKGAGKTSLVSHILRQDFSYRPFGRTVRINADEFHFNDKKAEFEISDPLGGETFNFVHHNMYRGSQVIFIVTVMATNPEDRNDICKYDNELEYYIEHTQNNLPEGEYEFVFIINKCDLGDESEFYDRSEDVRRRIQKHIPDFNDTIYLTSAYTGENYLSPFKAGFEKGYHIIENSPESKTPSIDVNNNNENEKKGCF</sequence>
<name>A0ABR2H1T9_9EUKA</name>
<dbReference type="Gene3D" id="3.40.50.300">
    <property type="entry name" value="P-loop containing nucleotide triphosphate hydrolases"/>
    <property type="match status" value="1"/>
</dbReference>
<keyword evidence="1" id="KW-0547">Nucleotide-binding</keyword>
<dbReference type="PRINTS" id="PR00449">
    <property type="entry name" value="RASTRNSFRMNG"/>
</dbReference>
<dbReference type="InterPro" id="IPR027417">
    <property type="entry name" value="P-loop_NTPase"/>
</dbReference>
<comment type="caution">
    <text evidence="3">The sequence shown here is derived from an EMBL/GenBank/DDBJ whole genome shotgun (WGS) entry which is preliminary data.</text>
</comment>
<organism evidence="3 4">
    <name type="scientific">Tritrichomonas musculus</name>
    <dbReference type="NCBI Taxonomy" id="1915356"/>
    <lineage>
        <taxon>Eukaryota</taxon>
        <taxon>Metamonada</taxon>
        <taxon>Parabasalia</taxon>
        <taxon>Tritrichomonadida</taxon>
        <taxon>Tritrichomonadidae</taxon>
        <taxon>Tritrichomonas</taxon>
    </lineage>
</organism>
<dbReference type="SUPFAM" id="SSF52540">
    <property type="entry name" value="P-loop containing nucleoside triphosphate hydrolases"/>
    <property type="match status" value="1"/>
</dbReference>
<gene>
    <name evidence="3" type="ORF">M9Y10_031447</name>
</gene>